<proteinExistence type="predicted"/>
<keyword evidence="1" id="KW-0472">Membrane</keyword>
<dbReference type="EMBL" id="BSYI01000057">
    <property type="protein sequence ID" value="GMG85267.1"/>
    <property type="molecule type" value="Genomic_DNA"/>
</dbReference>
<keyword evidence="1" id="KW-0812">Transmembrane</keyword>
<evidence type="ECO:0000313" key="2">
    <source>
        <dbReference type="EMBL" id="GMG85267.1"/>
    </source>
</evidence>
<sequence length="149" mass="16085">MNRQGAITHGVSALMLAAALIGGAQYYQSHFDLLTPWKGGGYGMYTEPHPNYRSVWALGAGGEGAAAVRLFPRPAGDLAALAGGVIPRDRQIAILRQAAYLRFFPRAAEAARLQALIGAPTRIEVHELRLSVAHGEIRTRRLFVAEPAR</sequence>
<protein>
    <submittedName>
        <fullName evidence="2">Uncharacterized protein</fullName>
    </submittedName>
</protein>
<feature type="transmembrane region" description="Helical" evidence="1">
    <location>
        <begin position="6"/>
        <end position="27"/>
    </location>
</feature>
<accession>A0ABQ6LT73</accession>
<gene>
    <name evidence="2" type="ORF">LNKW23_44850</name>
</gene>
<name>A0ABQ6LT73_9RHOB</name>
<evidence type="ECO:0000313" key="3">
    <source>
        <dbReference type="Proteomes" id="UP001239909"/>
    </source>
</evidence>
<dbReference type="RefSeq" id="WP_285674555.1">
    <property type="nucleotide sequence ID" value="NZ_BSYI01000057.1"/>
</dbReference>
<keyword evidence="1" id="KW-1133">Transmembrane helix</keyword>
<organism evidence="2 3">
    <name type="scientific">Paralimibaculum aggregatum</name>
    <dbReference type="NCBI Taxonomy" id="3036245"/>
    <lineage>
        <taxon>Bacteria</taxon>
        <taxon>Pseudomonadati</taxon>
        <taxon>Pseudomonadota</taxon>
        <taxon>Alphaproteobacteria</taxon>
        <taxon>Rhodobacterales</taxon>
        <taxon>Paracoccaceae</taxon>
        <taxon>Paralimibaculum</taxon>
    </lineage>
</organism>
<keyword evidence="3" id="KW-1185">Reference proteome</keyword>
<reference evidence="2 3" key="1">
    <citation type="submission" date="2023-04" db="EMBL/GenBank/DDBJ databases">
        <title>Marinoamorphus aggregata gen. nov., sp. Nov., isolate from tissue of brittle star Ophioplocus japonicus.</title>
        <authorList>
            <person name="Kawano K."/>
            <person name="Sawayama S."/>
            <person name="Nakagawa S."/>
        </authorList>
    </citation>
    <scope>NUCLEOTIDE SEQUENCE [LARGE SCALE GENOMIC DNA]</scope>
    <source>
        <strain evidence="2 3">NKW23</strain>
    </source>
</reference>
<comment type="caution">
    <text evidence="2">The sequence shown here is derived from an EMBL/GenBank/DDBJ whole genome shotgun (WGS) entry which is preliminary data.</text>
</comment>
<evidence type="ECO:0000256" key="1">
    <source>
        <dbReference type="SAM" id="Phobius"/>
    </source>
</evidence>
<dbReference type="Proteomes" id="UP001239909">
    <property type="component" value="Unassembled WGS sequence"/>
</dbReference>